<evidence type="ECO:0000313" key="2">
    <source>
        <dbReference type="Proteomes" id="UP001362999"/>
    </source>
</evidence>
<reference evidence="1 2" key="1">
    <citation type="journal article" date="2024" name="J Genomics">
        <title>Draft genome sequencing and assembly of Favolaschia claudopus CIRM-BRFM 2984 isolated from oak limbs.</title>
        <authorList>
            <person name="Navarro D."/>
            <person name="Drula E."/>
            <person name="Chaduli D."/>
            <person name="Cazenave R."/>
            <person name="Ahrendt S."/>
            <person name="Wang J."/>
            <person name="Lipzen A."/>
            <person name="Daum C."/>
            <person name="Barry K."/>
            <person name="Grigoriev I.V."/>
            <person name="Favel A."/>
            <person name="Rosso M.N."/>
            <person name="Martin F."/>
        </authorList>
    </citation>
    <scope>NUCLEOTIDE SEQUENCE [LARGE SCALE GENOMIC DNA]</scope>
    <source>
        <strain evidence="1 2">CIRM-BRFM 2984</strain>
    </source>
</reference>
<proteinExistence type="predicted"/>
<evidence type="ECO:0000313" key="1">
    <source>
        <dbReference type="EMBL" id="KAK6967088.1"/>
    </source>
</evidence>
<dbReference type="Proteomes" id="UP001362999">
    <property type="component" value="Unassembled WGS sequence"/>
</dbReference>
<dbReference type="EMBL" id="JAWWNJ010000244">
    <property type="protein sequence ID" value="KAK6967088.1"/>
    <property type="molecule type" value="Genomic_DNA"/>
</dbReference>
<keyword evidence="2" id="KW-1185">Reference proteome</keyword>
<accession>A0AAV9Z1C0</accession>
<organism evidence="1 2">
    <name type="scientific">Favolaschia claudopus</name>
    <dbReference type="NCBI Taxonomy" id="2862362"/>
    <lineage>
        <taxon>Eukaryota</taxon>
        <taxon>Fungi</taxon>
        <taxon>Dikarya</taxon>
        <taxon>Basidiomycota</taxon>
        <taxon>Agaricomycotina</taxon>
        <taxon>Agaricomycetes</taxon>
        <taxon>Agaricomycetidae</taxon>
        <taxon>Agaricales</taxon>
        <taxon>Marasmiineae</taxon>
        <taxon>Mycenaceae</taxon>
        <taxon>Favolaschia</taxon>
    </lineage>
</organism>
<gene>
    <name evidence="1" type="ORF">R3P38DRAFT_3509078</name>
</gene>
<sequence length="108" mass="12015">MSVGHLHYSAQGSDPARVWGIQLNGYTPTGGHPTTLYQYADAVNPYNKNEPSPPFWFQSGKDWKTSYSFIIPTPQSAKVKITVSDYPQELVSKDSEESVGVIFVLYPC</sequence>
<protein>
    <submittedName>
        <fullName evidence="1">Uncharacterized protein</fullName>
    </submittedName>
</protein>
<name>A0AAV9Z1C0_9AGAR</name>
<dbReference type="AlphaFoldDB" id="A0AAV9Z1C0"/>
<comment type="caution">
    <text evidence="1">The sequence shown here is derived from an EMBL/GenBank/DDBJ whole genome shotgun (WGS) entry which is preliminary data.</text>
</comment>